<dbReference type="InterPro" id="IPR036653">
    <property type="entry name" value="CinA-like_C"/>
</dbReference>
<name>A0A8I0KWS2_9ACTO</name>
<feature type="domain" description="CinA C-terminal" evidence="1">
    <location>
        <begin position="9"/>
        <end position="154"/>
    </location>
</feature>
<dbReference type="NCBIfam" id="TIGR00199">
    <property type="entry name" value="PncC_domain"/>
    <property type="match status" value="1"/>
</dbReference>
<proteinExistence type="predicted"/>
<protein>
    <submittedName>
        <fullName evidence="2">CinA family protein</fullName>
    </submittedName>
</protein>
<dbReference type="InterPro" id="IPR008136">
    <property type="entry name" value="CinA_C"/>
</dbReference>
<organism evidence="2 3">
    <name type="scientific">Nanchangia anserum</name>
    <dbReference type="NCBI Taxonomy" id="2692125"/>
    <lineage>
        <taxon>Bacteria</taxon>
        <taxon>Bacillati</taxon>
        <taxon>Actinomycetota</taxon>
        <taxon>Actinomycetes</taxon>
        <taxon>Actinomycetales</taxon>
        <taxon>Actinomycetaceae</taxon>
        <taxon>Nanchangia</taxon>
    </lineage>
</organism>
<dbReference type="Gene3D" id="3.90.950.20">
    <property type="entry name" value="CinA-like"/>
    <property type="match status" value="1"/>
</dbReference>
<reference evidence="2 3" key="1">
    <citation type="submission" date="2020-08" db="EMBL/GenBank/DDBJ databases">
        <title>Winkia gen. nov., sp. nov., isolated from faeces of the Anser albifrons in China.</title>
        <authorList>
            <person name="Liu Q."/>
        </authorList>
    </citation>
    <scope>NUCLEOTIDE SEQUENCE [LARGE SCALE GENOMIC DNA]</scope>
    <source>
        <strain evidence="2 3">C62</strain>
    </source>
</reference>
<dbReference type="SUPFAM" id="SSF142433">
    <property type="entry name" value="CinA-like"/>
    <property type="match status" value="1"/>
</dbReference>
<evidence type="ECO:0000313" key="3">
    <source>
        <dbReference type="Proteomes" id="UP000627538"/>
    </source>
</evidence>
<dbReference type="AlphaFoldDB" id="A0A8I0KWS2"/>
<dbReference type="Proteomes" id="UP000627538">
    <property type="component" value="Unassembled WGS sequence"/>
</dbReference>
<sequence>MTSTMTDAAVLLDACRERGWSLATAESLTGGGVCTALTDVAGASDVVRGGVVAYRSSLKARLLGVDRSRLEEAGPVDQVVAEQMALGAIEATGADVAIATTGVAGPGPADGYDAGTVHIAVSAPCGAAHVLLHLDGTRAEVREQTVGEALRLAYAVVTSSNA</sequence>
<evidence type="ECO:0000313" key="2">
    <source>
        <dbReference type="EMBL" id="MBD3690264.1"/>
    </source>
</evidence>
<gene>
    <name evidence="2" type="ORF">H8R10_08505</name>
</gene>
<dbReference type="RefSeq" id="WP_191072370.1">
    <property type="nucleotide sequence ID" value="NZ_CP060506.1"/>
</dbReference>
<keyword evidence="3" id="KW-1185">Reference proteome</keyword>
<dbReference type="Pfam" id="PF02464">
    <property type="entry name" value="CinA"/>
    <property type="match status" value="1"/>
</dbReference>
<evidence type="ECO:0000259" key="1">
    <source>
        <dbReference type="Pfam" id="PF02464"/>
    </source>
</evidence>
<comment type="caution">
    <text evidence="2">The sequence shown here is derived from an EMBL/GenBank/DDBJ whole genome shotgun (WGS) entry which is preliminary data.</text>
</comment>
<dbReference type="EMBL" id="JACRUO010000003">
    <property type="protein sequence ID" value="MBD3690264.1"/>
    <property type="molecule type" value="Genomic_DNA"/>
</dbReference>
<accession>A0A8I0KWS2</accession>